<organism evidence="7 8">
    <name type="scientific">Pomacea canaliculata</name>
    <name type="common">Golden apple snail</name>
    <dbReference type="NCBI Taxonomy" id="400727"/>
    <lineage>
        <taxon>Eukaryota</taxon>
        <taxon>Metazoa</taxon>
        <taxon>Spiralia</taxon>
        <taxon>Lophotrochozoa</taxon>
        <taxon>Mollusca</taxon>
        <taxon>Gastropoda</taxon>
        <taxon>Caenogastropoda</taxon>
        <taxon>Architaenioglossa</taxon>
        <taxon>Ampullarioidea</taxon>
        <taxon>Ampullariidae</taxon>
        <taxon>Pomacea</taxon>
    </lineage>
</organism>
<comment type="caution">
    <text evidence="7">The sequence shown here is derived from an EMBL/GenBank/DDBJ whole genome shotgun (WGS) entry which is preliminary data.</text>
</comment>
<dbReference type="Gene3D" id="1.20.58.2190">
    <property type="match status" value="1"/>
</dbReference>
<reference evidence="7 8" key="1">
    <citation type="submission" date="2018-04" db="EMBL/GenBank/DDBJ databases">
        <title>The genome of golden apple snail Pomacea canaliculata provides insight into stress tolerance and invasive adaptation.</title>
        <authorList>
            <person name="Liu C."/>
            <person name="Liu B."/>
            <person name="Ren Y."/>
            <person name="Zhang Y."/>
            <person name="Wang H."/>
            <person name="Li S."/>
            <person name="Jiang F."/>
            <person name="Yin L."/>
            <person name="Zhang G."/>
            <person name="Qian W."/>
            <person name="Fan W."/>
        </authorList>
    </citation>
    <scope>NUCLEOTIDE SEQUENCE [LARGE SCALE GENOMIC DNA]</scope>
    <source>
        <strain evidence="7">SZHN2017</strain>
        <tissue evidence="7">Muscle</tissue>
    </source>
</reference>
<evidence type="ECO:0000313" key="7">
    <source>
        <dbReference type="EMBL" id="PVD21187.1"/>
    </source>
</evidence>
<dbReference type="OrthoDB" id="9989817at2759"/>
<evidence type="ECO:0000256" key="5">
    <source>
        <dbReference type="SAM" id="MobiDB-lite"/>
    </source>
</evidence>
<dbReference type="AlphaFoldDB" id="A0A2T7NJ46"/>
<sequence>MAEQLQQALVLYRKSHDHKRVLSDQDQKALEHSIARLTQDSLKQQTGMASFTHPSAFADVIRRTVETGKFQGERAASAFSTLERYVLLLLGQPWKREFRTLKLYGGYFCTRVKAHLENPERILSIVGYSLGKSESGGNYCLVLANPPDRELLLTVAFDCLVASAECRYIGERYDKMKCLNFSLFDIMNFLLFEDPSHPISSSSALLSPAAPPPLTTPGVSAMPAPLHSAAVVGRGSAFDASPKASVFSTPQTVTAAGGMGFGVVSTASRTLPPPTSGQVFVSAPRNVHTLPHPFRPGPSADAGRELALRADLVTRTVSDVSGPPSRAPSIASSAMPSRMTGSAAFTSSPYGTHSSGYGTTSSVGSASGFVADMGTAAIPPTTFPVPRAARQFLPLPPKHSPLSPAFPYADEDPVDSATASYPEGTQEEHMLESLRNMDVSGGGVSGAVEQVVGPKRSVPLVAPDLVPVSYDDWAWFHRAQSSGPPPYDTVAGTRPYGDSRLAQHVGVERTRSGLQHPATAVKGPVSQPSAPMTNGQIQQLRTNIGHRSGSADYLPALNNTTLLRNAVSPVPGPLSESALSRTHERGFATCDMVSSAVGANIAAANSSSTATSAGTFFTPSAANPNSTLGYHTVAYPLSSDPGYFQRQPATTAGVTAPPGTQHKQQVSTFTDMVDINRSSGSHLLSRQASSNGFMLSSNGADTLHTVKHFSPSIGSSAESCAGIVMREKVASMTSSRISSLSNPDRPHNSPAPVCLDRQASHSMDLGALKWRCRRCTMENSAHDTVCVACFKSRAGPDVQYPEAGESKLVCPVCTLENNPGCANCDACNTPLPQGVHTYV</sequence>
<feature type="region of interest" description="Disordered" evidence="5">
    <location>
        <begin position="512"/>
        <end position="533"/>
    </location>
</feature>
<dbReference type="GO" id="GO:0008270">
    <property type="term" value="F:zinc ion binding"/>
    <property type="evidence" value="ECO:0007669"/>
    <property type="project" value="UniProtKB-KW"/>
</dbReference>
<evidence type="ECO:0000256" key="1">
    <source>
        <dbReference type="ARBA" id="ARBA00022723"/>
    </source>
</evidence>
<protein>
    <recommendedName>
        <fullName evidence="6">RanBP2-type domain-containing protein</fullName>
    </recommendedName>
</protein>
<dbReference type="InterPro" id="IPR048839">
    <property type="entry name" value="SPATA2_PUB-like"/>
</dbReference>
<gene>
    <name evidence="7" type="ORF">C0Q70_19355</name>
</gene>
<dbReference type="PROSITE" id="PS01358">
    <property type="entry name" value="ZF_RANBP2_1"/>
    <property type="match status" value="1"/>
</dbReference>
<keyword evidence="3" id="KW-0862">Zinc</keyword>
<feature type="domain" description="RanBP2-type" evidence="6">
    <location>
        <begin position="764"/>
        <end position="795"/>
    </location>
</feature>
<dbReference type="PANTHER" id="PTHR15326:SF2">
    <property type="entry name" value="PROTEIN TAMOZHENNIC"/>
    <property type="match status" value="1"/>
</dbReference>
<dbReference type="SMART" id="SM00547">
    <property type="entry name" value="ZnF_RBZ"/>
    <property type="match status" value="2"/>
</dbReference>
<keyword evidence="2 4" id="KW-0863">Zinc-finger</keyword>
<dbReference type="Proteomes" id="UP000245119">
    <property type="component" value="Linkage Group LG12"/>
</dbReference>
<name>A0A2T7NJ46_POMCA</name>
<dbReference type="Pfam" id="PF21388">
    <property type="entry name" value="SPATA2_PUB-like"/>
    <property type="match status" value="1"/>
</dbReference>
<dbReference type="GO" id="GO:0005737">
    <property type="term" value="C:cytoplasm"/>
    <property type="evidence" value="ECO:0007669"/>
    <property type="project" value="TreeGrafter"/>
</dbReference>
<evidence type="ECO:0000256" key="4">
    <source>
        <dbReference type="PROSITE-ProRule" id="PRU00322"/>
    </source>
</evidence>
<dbReference type="PROSITE" id="PS50199">
    <property type="entry name" value="ZF_RANBP2_2"/>
    <property type="match status" value="1"/>
</dbReference>
<dbReference type="InterPro" id="IPR001876">
    <property type="entry name" value="Znf_RanBP2"/>
</dbReference>
<accession>A0A2T7NJ46</accession>
<evidence type="ECO:0000259" key="6">
    <source>
        <dbReference type="PROSITE" id="PS50199"/>
    </source>
</evidence>
<proteinExistence type="predicted"/>
<keyword evidence="1" id="KW-0479">Metal-binding</keyword>
<dbReference type="PANTHER" id="PTHR15326">
    <property type="entry name" value="SPERMATOGENESIS-ASSOCIATED PROTEIN 2/TAMOZHENNIC"/>
    <property type="match status" value="1"/>
</dbReference>
<evidence type="ECO:0000256" key="3">
    <source>
        <dbReference type="ARBA" id="ARBA00022833"/>
    </source>
</evidence>
<keyword evidence="8" id="KW-1185">Reference proteome</keyword>
<evidence type="ECO:0000256" key="2">
    <source>
        <dbReference type="ARBA" id="ARBA00022771"/>
    </source>
</evidence>
<dbReference type="EMBL" id="PZQS01000012">
    <property type="protein sequence ID" value="PVD21187.1"/>
    <property type="molecule type" value="Genomic_DNA"/>
</dbReference>
<evidence type="ECO:0000313" key="8">
    <source>
        <dbReference type="Proteomes" id="UP000245119"/>
    </source>
</evidence>